<feature type="signal peptide" evidence="1">
    <location>
        <begin position="1"/>
        <end position="23"/>
    </location>
</feature>
<evidence type="ECO:0000313" key="3">
    <source>
        <dbReference type="Proteomes" id="UP001451571"/>
    </source>
</evidence>
<dbReference type="InterPro" id="IPR019719">
    <property type="entry name" value="DUF2599"/>
</dbReference>
<dbReference type="Proteomes" id="UP001451571">
    <property type="component" value="Chromosome"/>
</dbReference>
<sequence length="270" mass="30145">MKKMLATILGITMIFSTNMFVSAAEVESQNILAEYDYSGSKANFQIAILQEKASNDLARTAVYNTTTAKLVETDLGVRGSIVINDKIENQHLDIIFTNSPGNWAQIENDNSLIFFDGNSEMIGAANTLIVKDANNNLIDVNARITNNVVRYDIDDKNAVYPLYGDIEVYGNNDFSQWFSKGEWITRDGKISLSLTHTGWAYAGIATGPITWSWNTVVNKFSSSSNWSNAQGMQEQYQCHVNFAAAKNPWNLEPWRPAVGYIETIKKECNP</sequence>
<reference evidence="2 3" key="1">
    <citation type="submission" date="2024-02" db="EMBL/GenBank/DDBJ databases">
        <title>Bacterial strain from lacustrine sediment.</title>
        <authorList>
            <person name="Petit C."/>
            <person name="Fadhlaoui K."/>
        </authorList>
    </citation>
    <scope>NUCLEOTIDE SEQUENCE [LARGE SCALE GENOMIC DNA]</scope>
    <source>
        <strain evidence="2 3">IPX-CK</strain>
    </source>
</reference>
<evidence type="ECO:0000256" key="1">
    <source>
        <dbReference type="SAM" id="SignalP"/>
    </source>
</evidence>
<gene>
    <name evidence="2" type="ORF">V6984_08045</name>
</gene>
<dbReference type="EMBL" id="CP146256">
    <property type="protein sequence ID" value="XAH75693.1"/>
    <property type="molecule type" value="Genomic_DNA"/>
</dbReference>
<dbReference type="RefSeq" id="WP_342759263.1">
    <property type="nucleotide sequence ID" value="NZ_CP146256.1"/>
</dbReference>
<protein>
    <submittedName>
        <fullName evidence="2">DUF2599 domain-containing protein</fullName>
    </submittedName>
</protein>
<proteinExistence type="predicted"/>
<dbReference type="Pfam" id="PF10783">
    <property type="entry name" value="DUF2599"/>
    <property type="match status" value="1"/>
</dbReference>
<keyword evidence="3" id="KW-1185">Reference proteome</keyword>
<feature type="chain" id="PRO_5047078869" evidence="1">
    <location>
        <begin position="24"/>
        <end position="270"/>
    </location>
</feature>
<name>A0ABZ3EZK2_9FIRM</name>
<accession>A0ABZ3EZK2</accession>
<evidence type="ECO:0000313" key="2">
    <source>
        <dbReference type="EMBL" id="XAH75693.1"/>
    </source>
</evidence>
<keyword evidence="1" id="KW-0732">Signal</keyword>
<organism evidence="2 3">
    <name type="scientific">Kineothrix sedimenti</name>
    <dbReference type="NCBI Taxonomy" id="3123317"/>
    <lineage>
        <taxon>Bacteria</taxon>
        <taxon>Bacillati</taxon>
        <taxon>Bacillota</taxon>
        <taxon>Clostridia</taxon>
        <taxon>Lachnospirales</taxon>
        <taxon>Lachnospiraceae</taxon>
        <taxon>Kineothrix</taxon>
    </lineage>
</organism>